<evidence type="ECO:0000256" key="19">
    <source>
        <dbReference type="ARBA" id="ARBA00023315"/>
    </source>
</evidence>
<accession>A0A8J6HET9</accession>
<evidence type="ECO:0000256" key="37">
    <source>
        <dbReference type="SAM" id="Phobius"/>
    </source>
</evidence>
<evidence type="ECO:0000256" key="24">
    <source>
        <dbReference type="ARBA" id="ARBA00047609"/>
    </source>
</evidence>
<dbReference type="Pfam" id="PF03062">
    <property type="entry name" value="MBOAT"/>
    <property type="match status" value="1"/>
</dbReference>
<evidence type="ECO:0000256" key="13">
    <source>
        <dbReference type="ARBA" id="ARBA00022158"/>
    </source>
</evidence>
<dbReference type="InterPro" id="IPR014371">
    <property type="entry name" value="Oat_ACAT_DAG_ARE"/>
</dbReference>
<feature type="transmembrane region" description="Helical" evidence="37">
    <location>
        <begin position="680"/>
        <end position="701"/>
    </location>
</feature>
<comment type="caution">
    <text evidence="39">The sequence shown here is derived from an EMBL/GenBank/DDBJ whole genome shotgun (WGS) entry which is preliminary data.</text>
</comment>
<evidence type="ECO:0000256" key="9">
    <source>
        <dbReference type="ARBA" id="ARBA00005175"/>
    </source>
</evidence>
<feature type="compositionally biased region" description="Basic and acidic residues" evidence="36">
    <location>
        <begin position="441"/>
        <end position="455"/>
    </location>
</feature>
<evidence type="ECO:0000256" key="18">
    <source>
        <dbReference type="ARBA" id="ARBA00023136"/>
    </source>
</evidence>
<comment type="catalytic activity">
    <reaction evidence="28">
        <text>1-octadecanoyl-2-(5Z,8Z,11Z,14Z-eicosatetraenoyl)-sn-glycerol + (9Z)-octadecenoyl-CoA = 1-octadecanoyl-2-(5Z,8Z,11Z,14Z)-eicosatetraenoyl-3-(9Z)-octadecenoyl-sn-glycerol + CoA</text>
        <dbReference type="Rhea" id="RHEA:38307"/>
        <dbReference type="ChEBI" id="CHEBI:57287"/>
        <dbReference type="ChEBI" id="CHEBI:57387"/>
        <dbReference type="ChEBI" id="CHEBI:75728"/>
        <dbReference type="ChEBI" id="CHEBI:75729"/>
    </reaction>
    <physiologicalReaction direction="left-to-right" evidence="28">
        <dbReference type="Rhea" id="RHEA:38308"/>
    </physiologicalReaction>
</comment>
<evidence type="ECO:0000256" key="36">
    <source>
        <dbReference type="SAM" id="MobiDB-lite"/>
    </source>
</evidence>
<keyword evidence="17 37" id="KW-1133">Transmembrane helix</keyword>
<keyword evidence="40" id="KW-1185">Reference proteome</keyword>
<dbReference type="GO" id="GO:0050252">
    <property type="term" value="F:retinol O-fatty-acyltransferase activity"/>
    <property type="evidence" value="ECO:0007669"/>
    <property type="project" value="UniProtKB-EC"/>
</dbReference>
<comment type="catalytic activity">
    <reaction evidence="2">
        <text>all-trans-retinol + an acyl-CoA = an all-trans-retinyl ester + CoA</text>
        <dbReference type="Rhea" id="RHEA:11488"/>
        <dbReference type="ChEBI" id="CHEBI:17336"/>
        <dbReference type="ChEBI" id="CHEBI:57287"/>
        <dbReference type="ChEBI" id="CHEBI:58342"/>
        <dbReference type="ChEBI" id="CHEBI:63410"/>
        <dbReference type="EC" id="2.3.1.76"/>
    </reaction>
    <physiologicalReaction direction="left-to-right" evidence="2">
        <dbReference type="Rhea" id="RHEA:11489"/>
    </physiologicalReaction>
</comment>
<keyword evidence="19" id="KW-0012">Acyltransferase</keyword>
<comment type="catalytic activity">
    <reaction evidence="3">
        <text>13-cis-retinol + hexadecanoyl-CoA = 13-cis-retinyl hexadecanoate + CoA</text>
        <dbReference type="Rhea" id="RHEA:55296"/>
        <dbReference type="ChEBI" id="CHEBI:45479"/>
        <dbReference type="ChEBI" id="CHEBI:57287"/>
        <dbReference type="ChEBI" id="CHEBI:57379"/>
        <dbReference type="ChEBI" id="CHEBI:138722"/>
    </reaction>
    <physiologicalReaction direction="left-to-right" evidence="3">
        <dbReference type="Rhea" id="RHEA:55297"/>
    </physiologicalReaction>
</comment>
<evidence type="ECO:0000313" key="39">
    <source>
        <dbReference type="EMBL" id="KAH0813271.1"/>
    </source>
</evidence>
<evidence type="ECO:0000256" key="33">
    <source>
        <dbReference type="ARBA" id="ARBA00049549"/>
    </source>
</evidence>
<evidence type="ECO:0000259" key="38">
    <source>
        <dbReference type="PROSITE" id="PS50904"/>
    </source>
</evidence>
<keyword evidence="16" id="KW-0256">Endoplasmic reticulum</keyword>
<comment type="catalytic activity">
    <reaction evidence="33">
        <text>1,3-di-(9Z-octadecenoyl)-glycerol + (9Z)-octadecenoyl-CoA = 1,2,3-tri-(9Z-octadecenoyl)-glycerol + CoA</text>
        <dbReference type="Rhea" id="RHEA:38435"/>
        <dbReference type="ChEBI" id="CHEBI:53753"/>
        <dbReference type="ChEBI" id="CHEBI:57287"/>
        <dbReference type="ChEBI" id="CHEBI:57387"/>
        <dbReference type="ChEBI" id="CHEBI:75735"/>
    </reaction>
    <physiologicalReaction direction="left-to-right" evidence="33">
        <dbReference type="Rhea" id="RHEA:38436"/>
    </physiologicalReaction>
</comment>
<feature type="transmembrane region" description="Helical" evidence="37">
    <location>
        <begin position="389"/>
        <end position="409"/>
    </location>
</feature>
<evidence type="ECO:0000256" key="35">
    <source>
        <dbReference type="SAM" id="Coils"/>
    </source>
</evidence>
<evidence type="ECO:0000256" key="16">
    <source>
        <dbReference type="ARBA" id="ARBA00022824"/>
    </source>
</evidence>
<comment type="catalytic activity">
    <reaction evidence="23">
        <text>1,2-di-(9Z-octadecenoyl)-sn-glycerol + (9Z)-octadecenoyl-CoA = 1,2,3-tri-(9Z-octadecenoyl)-glycerol + CoA</text>
        <dbReference type="Rhea" id="RHEA:38219"/>
        <dbReference type="ChEBI" id="CHEBI:52333"/>
        <dbReference type="ChEBI" id="CHEBI:53753"/>
        <dbReference type="ChEBI" id="CHEBI:57287"/>
        <dbReference type="ChEBI" id="CHEBI:57387"/>
    </reaction>
    <physiologicalReaction direction="left-to-right" evidence="23">
        <dbReference type="Rhea" id="RHEA:38220"/>
    </physiologicalReaction>
</comment>
<evidence type="ECO:0000256" key="1">
    <source>
        <dbReference type="ARBA" id="ARBA00000174"/>
    </source>
</evidence>
<evidence type="ECO:0000256" key="17">
    <source>
        <dbReference type="ARBA" id="ARBA00022989"/>
    </source>
</evidence>
<comment type="pathway">
    <text evidence="9">Lipid metabolism; glycerolipid metabolism.</text>
</comment>
<feature type="region of interest" description="Disordered" evidence="36">
    <location>
        <begin position="436"/>
        <end position="455"/>
    </location>
</feature>
<dbReference type="Pfam" id="PF04707">
    <property type="entry name" value="PRELI"/>
    <property type="match status" value="1"/>
</dbReference>
<feature type="active site" evidence="34">
    <location>
        <position position="640"/>
    </location>
</feature>
<dbReference type="InterPro" id="IPR004299">
    <property type="entry name" value="MBOAT_fam"/>
</dbReference>
<feature type="region of interest" description="Disordered" evidence="36">
    <location>
        <begin position="781"/>
        <end position="804"/>
    </location>
</feature>
<evidence type="ECO:0000256" key="31">
    <source>
        <dbReference type="ARBA" id="ARBA00048907"/>
    </source>
</evidence>
<comment type="catalytic activity">
    <reaction evidence="24">
        <text>1-O-(9Z-octadecyl)-3-(9Z-octadecenoyl)-glycerol + (9Z)-octadecenoyl-CoA = 1-O-(9Z-octadecenyl)-2,3-di-(9Z-octadecenoyl)glycerol + CoA</text>
        <dbReference type="Rhea" id="RHEA:55344"/>
        <dbReference type="ChEBI" id="CHEBI:57287"/>
        <dbReference type="ChEBI" id="CHEBI:57387"/>
        <dbReference type="ChEBI" id="CHEBI:138735"/>
        <dbReference type="ChEBI" id="CHEBI:197429"/>
    </reaction>
    <physiologicalReaction direction="left-to-right" evidence="24">
        <dbReference type="Rhea" id="RHEA:55345"/>
    </physiologicalReaction>
</comment>
<comment type="catalytic activity">
    <reaction evidence="1">
        <text>hexadecane-1,2-diol + hexadecanoyl-CoA = 2-hydroxyhexadecyl hexadecanoate + CoA</text>
        <dbReference type="Rhea" id="RHEA:38171"/>
        <dbReference type="ChEBI" id="CHEBI:57287"/>
        <dbReference type="ChEBI" id="CHEBI:57379"/>
        <dbReference type="ChEBI" id="CHEBI:75586"/>
        <dbReference type="ChEBI" id="CHEBI:75587"/>
    </reaction>
    <physiologicalReaction direction="left-to-right" evidence="1">
        <dbReference type="Rhea" id="RHEA:38172"/>
    </physiologicalReaction>
</comment>
<dbReference type="EC" id="2.3.1.76" evidence="11"/>
<feature type="transmembrane region" description="Helical" evidence="37">
    <location>
        <begin position="362"/>
        <end position="383"/>
    </location>
</feature>
<evidence type="ECO:0000256" key="30">
    <source>
        <dbReference type="ARBA" id="ARBA00048728"/>
    </source>
</evidence>
<evidence type="ECO:0000256" key="25">
    <source>
        <dbReference type="ARBA" id="ARBA00047807"/>
    </source>
</evidence>
<sequence>MKIWTSEHTFNHPWETVATAAWRKYPNPHNPAVIGTDVVERKVVDGVLHTHRLVSSIWYFPKWAQALIGSAKVCYAREHSEVNPLSRQMILRTINLTFCRHIAVNETLNYVPHPSDPSKTLLKQEAVVTVKGVPLNHYMEDLLANRISNNAGKGRQAMEWVIKKLNDEVKDLTRSTDEILNQTKKSIDDIASSAKKSMDDISQKAKKSFDDIQNLRTSDRCATVVSKMSGEQEGVRCRRAQSVTRAEEIQAVEQKIRKSQPDKPIHKPRDSLLSWTSGFENFTGFVNWAFLLLSMGGLRLLLENFIKYGIRVDPVQWFYMLTGQDEQGSEHPSIILILYSVVPVIFCLLTEKALSVEIINRGVGMTMHVVNLLVLIFLPMVMIHYKDGFSLIGASTVTTLYSVLFLKLWSYIQVNLWCRDARQNARNKSLRRQSLSYNNLPKDDNTKSLHHKDSKDDLSNTEKLLVQYPDNLVLKDLFYFLCAPTLCYELNFPRTDRIRKRFLLKRIFEVLAGTQLILCIFQQYMIPSVKNSLIPFSNMDVTLASERLLKLAIPNHLAWLCMFYIMFNSWLNLLGEVLHFADRNFYGDWWNANNIDTFWRTWNLPVHRWALRHLYFPLVDMGYGKNVAGTTVFFISAFFHEYMVSIPLKTYKIWAFMGMMGQIPLSHFSKFMERNYGPRMGNIVVWASLIIGQPLCIMMYYHDYVITHYGQSLLEDYGHLYYYIHTPRLSTPYILIFRDSDGIVALVSRPLSPRRSQLARRAPYTPADGRLESRVEAGALWRRNPPKRSSKEQPRLGAAEPNSTRVSCPLHFFSRDPARLHNISNPIRQSGAIRRKATNLQHDNGGFIGGEGPRLATCPTASSLFRRFVATTAVDVYFVMQITAGVAPSRREQHRSSNWTLRNAPHGMCKKLREIPFHGVLRSWITRSISSHITCPTTSVRTSSEESNERGKKREEEWKWSRFTASSTSTRLSQHDQYKSLEIAGARAGGGIRALTVLQSLNAPTHQTLGFASSLFLSIASHFGVLRVSPCLAMSPLRLTLAPYVHDLCQQHSIGLAFAKQIFGTKSCLWCKLEDARLNTSKIPKD</sequence>
<dbReference type="InterPro" id="IPR027251">
    <property type="entry name" value="Diacylglycerol_acylTrfase1"/>
</dbReference>
<comment type="catalytic activity">
    <reaction evidence="7">
        <text>all-trans-retinol + hexadecanoyl-CoA = all-trans-retinyl hexadecanoate + CoA</text>
        <dbReference type="Rhea" id="RHEA:38175"/>
        <dbReference type="ChEBI" id="CHEBI:17336"/>
        <dbReference type="ChEBI" id="CHEBI:17616"/>
        <dbReference type="ChEBI" id="CHEBI:57287"/>
        <dbReference type="ChEBI" id="CHEBI:57379"/>
    </reaction>
    <physiologicalReaction direction="left-to-right" evidence="7">
        <dbReference type="Rhea" id="RHEA:38176"/>
    </physiologicalReaction>
</comment>
<keyword evidence="14" id="KW-0808">Transferase</keyword>
<evidence type="ECO:0000256" key="26">
    <source>
        <dbReference type="ARBA" id="ARBA00048096"/>
    </source>
</evidence>
<protein>
    <recommendedName>
        <fullName evidence="13">Diacylglycerol O-acyltransferase 1</fullName>
        <ecNumber evidence="12">2.3.1.20</ecNumber>
        <ecNumber evidence="11">2.3.1.76</ecNumber>
    </recommendedName>
    <alternativeName>
        <fullName evidence="22">Acyl-CoA retinol O-fatty-acyltransferase</fullName>
    </alternativeName>
    <alternativeName>
        <fullName evidence="21">Diglyceride acyltransferase</fullName>
    </alternativeName>
</protein>
<dbReference type="Proteomes" id="UP000719412">
    <property type="component" value="Unassembled WGS sequence"/>
</dbReference>
<evidence type="ECO:0000256" key="7">
    <source>
        <dbReference type="ARBA" id="ARBA00001764"/>
    </source>
</evidence>
<comment type="subcellular location">
    <subcellularLocation>
        <location evidence="8">Endoplasmic reticulum membrane</location>
        <topology evidence="8">Multi-pass membrane protein</topology>
    </subcellularLocation>
</comment>
<dbReference type="GO" id="GO:0004144">
    <property type="term" value="F:diacylglycerol O-acyltransferase activity"/>
    <property type="evidence" value="ECO:0007669"/>
    <property type="project" value="UniProtKB-EC"/>
</dbReference>
<dbReference type="EC" id="2.3.1.20" evidence="12"/>
<feature type="coiled-coil region" evidence="35">
    <location>
        <begin position="155"/>
        <end position="182"/>
    </location>
</feature>
<keyword evidence="18 37" id="KW-0472">Membrane</keyword>
<evidence type="ECO:0000256" key="21">
    <source>
        <dbReference type="ARBA" id="ARBA00030205"/>
    </source>
</evidence>
<proteinExistence type="inferred from homology"/>
<evidence type="ECO:0000256" key="12">
    <source>
        <dbReference type="ARBA" id="ARBA00013244"/>
    </source>
</evidence>
<reference evidence="39" key="1">
    <citation type="journal article" date="2020" name="J Insects Food Feed">
        <title>The yellow mealworm (Tenebrio molitor) genome: a resource for the emerging insects as food and feed industry.</title>
        <authorList>
            <person name="Eriksson T."/>
            <person name="Andere A."/>
            <person name="Kelstrup H."/>
            <person name="Emery V."/>
            <person name="Picard C."/>
        </authorList>
    </citation>
    <scope>NUCLEOTIDE SEQUENCE</scope>
    <source>
        <strain evidence="39">Stoneville</strain>
        <tissue evidence="39">Whole head</tissue>
    </source>
</reference>
<evidence type="ECO:0000256" key="4">
    <source>
        <dbReference type="ARBA" id="ARBA00001118"/>
    </source>
</evidence>
<comment type="catalytic activity">
    <reaction evidence="30">
        <text>1,2-di-(9Z-octadecenoyl)-glycerol + (9Z)-octadecenoate + H(+) = 1,2,3-tri-(9Z-octadecenoyl)-glycerol + H2O</text>
        <dbReference type="Rhea" id="RHEA:38379"/>
        <dbReference type="ChEBI" id="CHEBI:15377"/>
        <dbReference type="ChEBI" id="CHEBI:15378"/>
        <dbReference type="ChEBI" id="CHEBI:30823"/>
        <dbReference type="ChEBI" id="CHEBI:52323"/>
        <dbReference type="ChEBI" id="CHEBI:53753"/>
    </reaction>
    <physiologicalReaction direction="left-to-right" evidence="30">
        <dbReference type="Rhea" id="RHEA:38380"/>
    </physiologicalReaction>
</comment>
<comment type="catalytic activity">
    <reaction evidence="27">
        <text>2-(9Z-octadecenoyl)-glycerol + (9Z)-octadecenoyl-CoA = 1,2-di-(9Z-octadecenoyl)-sn-glycerol + CoA</text>
        <dbReference type="Rhea" id="RHEA:37911"/>
        <dbReference type="ChEBI" id="CHEBI:52333"/>
        <dbReference type="ChEBI" id="CHEBI:57287"/>
        <dbReference type="ChEBI" id="CHEBI:57387"/>
        <dbReference type="ChEBI" id="CHEBI:73990"/>
    </reaction>
    <physiologicalReaction direction="left-to-right" evidence="27">
        <dbReference type="Rhea" id="RHEA:37912"/>
    </physiologicalReaction>
</comment>
<feature type="transmembrane region" description="Helical" evidence="37">
    <location>
        <begin position="557"/>
        <end position="575"/>
    </location>
</feature>
<evidence type="ECO:0000256" key="32">
    <source>
        <dbReference type="ARBA" id="ARBA00049168"/>
    </source>
</evidence>
<evidence type="ECO:0000256" key="2">
    <source>
        <dbReference type="ARBA" id="ARBA00000633"/>
    </source>
</evidence>
<dbReference type="AlphaFoldDB" id="A0A8J6HET9"/>
<comment type="catalytic activity">
    <reaction evidence="26">
        <text>2,3-di-(9Z)-octadecenoyl-sn-glycerol + (9Z)-octadecenoyl-CoA = 1,2,3-tri-(9Z-octadecenoyl)-glycerol + CoA</text>
        <dbReference type="Rhea" id="RHEA:38439"/>
        <dbReference type="ChEBI" id="CHEBI:53753"/>
        <dbReference type="ChEBI" id="CHEBI:57287"/>
        <dbReference type="ChEBI" id="CHEBI:57387"/>
        <dbReference type="ChEBI" id="CHEBI:75824"/>
    </reaction>
    <physiologicalReaction direction="left-to-right" evidence="26">
        <dbReference type="Rhea" id="RHEA:38440"/>
    </physiologicalReaction>
</comment>
<evidence type="ECO:0000256" key="20">
    <source>
        <dbReference type="ARBA" id="ARBA00023610"/>
    </source>
</evidence>
<dbReference type="PIRSF" id="PIRSF000439">
    <property type="entry name" value="Oat_ACAT_DAG_ARE"/>
    <property type="match status" value="1"/>
</dbReference>
<evidence type="ECO:0000313" key="40">
    <source>
        <dbReference type="Proteomes" id="UP000719412"/>
    </source>
</evidence>
<comment type="catalytic activity">
    <reaction evidence="4">
        <text>hexadecane-1,2-diol + 2 hexadecanoyl-CoA = 1,2-O,O-dihexadecanoyl-1,2-hexadecanediol + 2 CoA</text>
        <dbReference type="Rhea" id="RHEA:38211"/>
        <dbReference type="ChEBI" id="CHEBI:57287"/>
        <dbReference type="ChEBI" id="CHEBI:57379"/>
        <dbReference type="ChEBI" id="CHEBI:75586"/>
        <dbReference type="ChEBI" id="CHEBI:75608"/>
    </reaction>
    <physiologicalReaction direction="left-to-right" evidence="4">
        <dbReference type="Rhea" id="RHEA:38212"/>
    </physiologicalReaction>
</comment>
<dbReference type="PANTHER" id="PTHR10408">
    <property type="entry name" value="STEROL O-ACYLTRANSFERASE"/>
    <property type="match status" value="1"/>
</dbReference>
<evidence type="ECO:0000256" key="34">
    <source>
        <dbReference type="PIRSR" id="PIRSR000439-1"/>
    </source>
</evidence>
<evidence type="ECO:0000256" key="10">
    <source>
        <dbReference type="ARBA" id="ARBA00009010"/>
    </source>
</evidence>
<organism evidence="39 40">
    <name type="scientific">Tenebrio molitor</name>
    <name type="common">Yellow mealworm beetle</name>
    <dbReference type="NCBI Taxonomy" id="7067"/>
    <lineage>
        <taxon>Eukaryota</taxon>
        <taxon>Metazoa</taxon>
        <taxon>Ecdysozoa</taxon>
        <taxon>Arthropoda</taxon>
        <taxon>Hexapoda</taxon>
        <taxon>Insecta</taxon>
        <taxon>Pterygota</taxon>
        <taxon>Neoptera</taxon>
        <taxon>Endopterygota</taxon>
        <taxon>Coleoptera</taxon>
        <taxon>Polyphaga</taxon>
        <taxon>Cucujiformia</taxon>
        <taxon>Tenebrionidae</taxon>
        <taxon>Tenebrio</taxon>
    </lineage>
</organism>
<evidence type="ECO:0000256" key="29">
    <source>
        <dbReference type="ARBA" id="ARBA00048634"/>
    </source>
</evidence>
<evidence type="ECO:0000256" key="8">
    <source>
        <dbReference type="ARBA" id="ARBA00004477"/>
    </source>
</evidence>
<dbReference type="GO" id="GO:0005789">
    <property type="term" value="C:endoplasmic reticulum membrane"/>
    <property type="evidence" value="ECO:0007669"/>
    <property type="project" value="UniProtKB-SubCell"/>
</dbReference>
<evidence type="ECO:0000256" key="11">
    <source>
        <dbReference type="ARBA" id="ARBA00012977"/>
    </source>
</evidence>
<evidence type="ECO:0000256" key="23">
    <source>
        <dbReference type="ARBA" id="ARBA00047367"/>
    </source>
</evidence>
<evidence type="ECO:0000256" key="3">
    <source>
        <dbReference type="ARBA" id="ARBA00000895"/>
    </source>
</evidence>
<comment type="subunit">
    <text evidence="20">Homodimer or homotetramer; both forms have similar enzymatic activities.</text>
</comment>
<feature type="compositionally biased region" description="Basic and acidic residues" evidence="36">
    <location>
        <begin position="943"/>
        <end position="956"/>
    </location>
</feature>
<keyword evidence="35" id="KW-0175">Coiled coil</keyword>
<comment type="catalytic activity">
    <reaction evidence="6">
        <text>1,2-di-(9Z-octadecenoyl)-sn-glycerol + hexadecanoyl-CoA = 1,2-di-(9Z)-octadecenoyl-3-hexadecanoyl-sn-glycerol + CoA</text>
        <dbReference type="Rhea" id="RHEA:38163"/>
        <dbReference type="ChEBI" id="CHEBI:52333"/>
        <dbReference type="ChEBI" id="CHEBI:57287"/>
        <dbReference type="ChEBI" id="CHEBI:57379"/>
        <dbReference type="ChEBI" id="CHEBI:75583"/>
    </reaction>
    <physiologicalReaction direction="left-to-right" evidence="6">
        <dbReference type="Rhea" id="RHEA:38164"/>
    </physiologicalReaction>
</comment>
<evidence type="ECO:0000256" key="5">
    <source>
        <dbReference type="ARBA" id="ARBA00001313"/>
    </source>
</evidence>
<comment type="catalytic activity">
    <reaction evidence="5">
        <text>2-(9Z-octadecenoyl)-glycerol + hexadecanoyl-CoA = 1-hexadecanoyl-2-(9Z-octadecenoyl)-sn-glycerol + CoA</text>
        <dbReference type="Rhea" id="RHEA:38071"/>
        <dbReference type="ChEBI" id="CHEBI:57287"/>
        <dbReference type="ChEBI" id="CHEBI:57379"/>
        <dbReference type="ChEBI" id="CHEBI:73990"/>
        <dbReference type="ChEBI" id="CHEBI:75466"/>
    </reaction>
    <physiologicalReaction direction="left-to-right" evidence="5">
        <dbReference type="Rhea" id="RHEA:38072"/>
    </physiologicalReaction>
</comment>
<feature type="transmembrane region" description="Helical" evidence="37">
    <location>
        <begin position="333"/>
        <end position="350"/>
    </location>
</feature>
<evidence type="ECO:0000256" key="22">
    <source>
        <dbReference type="ARBA" id="ARBA00033044"/>
    </source>
</evidence>
<feature type="transmembrane region" description="Helical" evidence="37">
    <location>
        <begin position="507"/>
        <end position="526"/>
    </location>
</feature>
<dbReference type="InterPro" id="IPR006797">
    <property type="entry name" value="PRELI/MSF1_dom"/>
</dbReference>
<evidence type="ECO:0000256" key="15">
    <source>
        <dbReference type="ARBA" id="ARBA00022692"/>
    </source>
</evidence>
<name>A0A8J6HET9_TENMO</name>
<evidence type="ECO:0000256" key="6">
    <source>
        <dbReference type="ARBA" id="ARBA00001349"/>
    </source>
</evidence>
<reference evidence="39" key="2">
    <citation type="submission" date="2021-08" db="EMBL/GenBank/DDBJ databases">
        <authorList>
            <person name="Eriksson T."/>
        </authorList>
    </citation>
    <scope>NUCLEOTIDE SEQUENCE</scope>
    <source>
        <strain evidence="39">Stoneville</strain>
        <tissue evidence="39">Whole head</tissue>
    </source>
</reference>
<dbReference type="EMBL" id="JABDTM020025438">
    <property type="protein sequence ID" value="KAH0813271.1"/>
    <property type="molecule type" value="Genomic_DNA"/>
</dbReference>
<keyword evidence="15 37" id="KW-0812">Transmembrane</keyword>
<comment type="catalytic activity">
    <reaction evidence="25">
        <text>1-O-(9Z-octadecenyl)-glycerol + (9Z)-octadecenoyl-CoA = 1-O-(9Z-octadecyl)-3-(9Z-octadecenoyl)-glycerol + CoA</text>
        <dbReference type="Rhea" id="RHEA:55340"/>
        <dbReference type="ChEBI" id="CHEBI:34116"/>
        <dbReference type="ChEBI" id="CHEBI:57287"/>
        <dbReference type="ChEBI" id="CHEBI:57387"/>
        <dbReference type="ChEBI" id="CHEBI:197429"/>
    </reaction>
    <physiologicalReaction direction="left-to-right" evidence="25">
        <dbReference type="Rhea" id="RHEA:55341"/>
    </physiologicalReaction>
</comment>
<comment type="catalytic activity">
    <reaction evidence="29">
        <text>an acyl-CoA + a 1,2-diacyl-sn-glycerol = a triacyl-sn-glycerol + CoA</text>
        <dbReference type="Rhea" id="RHEA:10868"/>
        <dbReference type="ChEBI" id="CHEBI:17815"/>
        <dbReference type="ChEBI" id="CHEBI:57287"/>
        <dbReference type="ChEBI" id="CHEBI:58342"/>
        <dbReference type="ChEBI" id="CHEBI:64615"/>
        <dbReference type="EC" id="2.3.1.20"/>
    </reaction>
    <physiologicalReaction direction="left-to-right" evidence="29">
        <dbReference type="Rhea" id="RHEA:10869"/>
    </physiologicalReaction>
</comment>
<evidence type="ECO:0000256" key="28">
    <source>
        <dbReference type="ARBA" id="ARBA00048614"/>
    </source>
</evidence>
<dbReference type="PANTHER" id="PTHR10408:SF7">
    <property type="entry name" value="DIACYLGLYCEROL O-ACYLTRANSFERASE 1"/>
    <property type="match status" value="1"/>
</dbReference>
<feature type="domain" description="PRELI/MSF1" evidence="38">
    <location>
        <begin position="1"/>
        <end position="170"/>
    </location>
</feature>
<comment type="catalytic activity">
    <reaction evidence="31">
        <text>hexadecan-1-ol + hexadecanoyl-CoA = hexadecyl hexadecanoate + CoA</text>
        <dbReference type="Rhea" id="RHEA:38167"/>
        <dbReference type="ChEBI" id="CHEBI:16125"/>
        <dbReference type="ChEBI" id="CHEBI:57287"/>
        <dbReference type="ChEBI" id="CHEBI:57379"/>
        <dbReference type="ChEBI" id="CHEBI:75584"/>
    </reaction>
    <physiologicalReaction direction="left-to-right" evidence="31">
        <dbReference type="Rhea" id="RHEA:38168"/>
    </physiologicalReaction>
</comment>
<dbReference type="UniPathway" id="UPA00230"/>
<dbReference type="GO" id="GO:0019432">
    <property type="term" value="P:triglyceride biosynthetic process"/>
    <property type="evidence" value="ECO:0007669"/>
    <property type="project" value="InterPro"/>
</dbReference>
<dbReference type="PIRSF" id="PIRSF500231">
    <property type="entry name" value="Oat_dag"/>
    <property type="match status" value="1"/>
</dbReference>
<comment type="catalytic activity">
    <reaction evidence="32">
        <text>1-(9Z-octadecenoyl)-glycerol + (9Z)-octadecenoyl-CoA = 1,2-di-(9Z-octadecenoyl)-glycerol + CoA</text>
        <dbReference type="Rhea" id="RHEA:37915"/>
        <dbReference type="ChEBI" id="CHEBI:52323"/>
        <dbReference type="ChEBI" id="CHEBI:57287"/>
        <dbReference type="ChEBI" id="CHEBI:57387"/>
        <dbReference type="ChEBI" id="CHEBI:75342"/>
    </reaction>
    <physiologicalReaction direction="left-to-right" evidence="32">
        <dbReference type="Rhea" id="RHEA:37916"/>
    </physiologicalReaction>
</comment>
<comment type="similarity">
    <text evidence="10">Belongs to the membrane-bound acyltransferase family. Sterol o-acyltransferase subfamily.</text>
</comment>
<dbReference type="PROSITE" id="PS50904">
    <property type="entry name" value="PRELI_MSF1"/>
    <property type="match status" value="1"/>
</dbReference>
<gene>
    <name evidence="39" type="ORF">GEV33_009518</name>
</gene>
<feature type="region of interest" description="Disordered" evidence="36">
    <location>
        <begin position="936"/>
        <end position="956"/>
    </location>
</feature>
<evidence type="ECO:0000256" key="14">
    <source>
        <dbReference type="ARBA" id="ARBA00022679"/>
    </source>
</evidence>
<evidence type="ECO:0000256" key="27">
    <source>
        <dbReference type="ARBA" id="ARBA00048135"/>
    </source>
</evidence>